<comment type="caution">
    <text evidence="1">The sequence shown here is derived from an EMBL/GenBank/DDBJ whole genome shotgun (WGS) entry which is preliminary data.</text>
</comment>
<organism evidence="1 2">
    <name type="scientific">Pyrus ussuriensis x Pyrus communis</name>
    <dbReference type="NCBI Taxonomy" id="2448454"/>
    <lineage>
        <taxon>Eukaryota</taxon>
        <taxon>Viridiplantae</taxon>
        <taxon>Streptophyta</taxon>
        <taxon>Embryophyta</taxon>
        <taxon>Tracheophyta</taxon>
        <taxon>Spermatophyta</taxon>
        <taxon>Magnoliopsida</taxon>
        <taxon>eudicotyledons</taxon>
        <taxon>Gunneridae</taxon>
        <taxon>Pentapetalae</taxon>
        <taxon>rosids</taxon>
        <taxon>fabids</taxon>
        <taxon>Rosales</taxon>
        <taxon>Rosaceae</taxon>
        <taxon>Amygdaloideae</taxon>
        <taxon>Maleae</taxon>
        <taxon>Pyrus</taxon>
    </lineage>
</organism>
<reference evidence="1 2" key="1">
    <citation type="submission" date="2019-09" db="EMBL/GenBank/DDBJ databases">
        <authorList>
            <person name="Ou C."/>
        </authorList>
    </citation>
    <scope>NUCLEOTIDE SEQUENCE [LARGE SCALE GENOMIC DNA]</scope>
    <source>
        <strain evidence="1">S2</strain>
        <tissue evidence="1">Leaf</tissue>
    </source>
</reference>
<keyword evidence="2" id="KW-1185">Reference proteome</keyword>
<reference evidence="2" key="2">
    <citation type="submission" date="2019-10" db="EMBL/GenBank/DDBJ databases">
        <title>A de novo genome assembly of a pear dwarfing rootstock.</title>
        <authorList>
            <person name="Wang F."/>
            <person name="Wang J."/>
            <person name="Li S."/>
            <person name="Zhang Y."/>
            <person name="Fang M."/>
            <person name="Ma L."/>
            <person name="Zhao Y."/>
            <person name="Jiang S."/>
        </authorList>
    </citation>
    <scope>NUCLEOTIDE SEQUENCE [LARGE SCALE GENOMIC DNA]</scope>
</reference>
<protein>
    <submittedName>
        <fullName evidence="1">Cyclin-J18</fullName>
    </submittedName>
</protein>
<evidence type="ECO:0000313" key="1">
    <source>
        <dbReference type="EMBL" id="KAB2624117.1"/>
    </source>
</evidence>
<dbReference type="Proteomes" id="UP000327157">
    <property type="component" value="Chromosome 16"/>
</dbReference>
<dbReference type="OrthoDB" id="1923367at2759"/>
<sequence length="110" mass="12706">MNNIAFGHFEELLPQFKVVAKVGEVVNFDAGIEIIDILYEKKSRRHRCSTPILAPSLYQSWHVASYIITAPKQMLEFPVLPWVEFVTRCDEEDVLDLVTDILKHVFDACR</sequence>
<accession>A0A5N5HB26</accession>
<dbReference type="AlphaFoldDB" id="A0A5N5HB26"/>
<proteinExistence type="predicted"/>
<evidence type="ECO:0000313" key="2">
    <source>
        <dbReference type="Proteomes" id="UP000327157"/>
    </source>
</evidence>
<name>A0A5N5HB26_9ROSA</name>
<gene>
    <name evidence="1" type="ORF">D8674_015777</name>
</gene>
<dbReference type="EMBL" id="SMOL01000160">
    <property type="protein sequence ID" value="KAB2624117.1"/>
    <property type="molecule type" value="Genomic_DNA"/>
</dbReference>
<reference evidence="1 2" key="3">
    <citation type="submission" date="2019-11" db="EMBL/GenBank/DDBJ databases">
        <title>A de novo genome assembly of a pear dwarfing rootstock.</title>
        <authorList>
            <person name="Wang F."/>
            <person name="Wang J."/>
            <person name="Li S."/>
            <person name="Zhang Y."/>
            <person name="Fang M."/>
            <person name="Ma L."/>
            <person name="Zhao Y."/>
            <person name="Jiang S."/>
        </authorList>
    </citation>
    <scope>NUCLEOTIDE SEQUENCE [LARGE SCALE GENOMIC DNA]</scope>
    <source>
        <strain evidence="1">S2</strain>
        <tissue evidence="1">Leaf</tissue>
    </source>
</reference>